<dbReference type="PANTHER" id="PTHR24252:SF7">
    <property type="entry name" value="HYALIN"/>
    <property type="match status" value="1"/>
</dbReference>
<dbReference type="InterPro" id="IPR035914">
    <property type="entry name" value="Sperma_CUB_dom_sf"/>
</dbReference>
<keyword evidence="3" id="KW-0472">Membrane</keyword>
<dbReference type="SUPFAM" id="SSF49854">
    <property type="entry name" value="Spermadhesin, CUB domain"/>
    <property type="match status" value="1"/>
</dbReference>
<keyword evidence="2" id="KW-0378">Hydrolase</keyword>
<dbReference type="InterPro" id="IPR009003">
    <property type="entry name" value="Peptidase_S1_PA"/>
</dbReference>
<reference evidence="5 6" key="1">
    <citation type="submission" date="2021-04" db="EMBL/GenBank/DDBJ databases">
        <authorList>
            <person name="Bliznina A."/>
        </authorList>
    </citation>
    <scope>NUCLEOTIDE SEQUENCE [LARGE SCALE GENOMIC DNA]</scope>
</reference>
<dbReference type="SMART" id="SM00020">
    <property type="entry name" value="Tryp_SPc"/>
    <property type="match status" value="1"/>
</dbReference>
<dbReference type="PROSITE" id="PS00135">
    <property type="entry name" value="TRYPSIN_SER"/>
    <property type="match status" value="1"/>
</dbReference>
<keyword evidence="2" id="KW-0645">Protease</keyword>
<evidence type="ECO:0000313" key="5">
    <source>
        <dbReference type="EMBL" id="CAG5097752.1"/>
    </source>
</evidence>
<keyword evidence="1" id="KW-1015">Disulfide bond</keyword>
<feature type="transmembrane region" description="Helical" evidence="3">
    <location>
        <begin position="6"/>
        <end position="27"/>
    </location>
</feature>
<evidence type="ECO:0000256" key="3">
    <source>
        <dbReference type="SAM" id="Phobius"/>
    </source>
</evidence>
<evidence type="ECO:0000259" key="4">
    <source>
        <dbReference type="PROSITE" id="PS50240"/>
    </source>
</evidence>
<keyword evidence="3" id="KW-1133">Transmembrane helix</keyword>
<proteinExistence type="predicted"/>
<accession>A0ABN7SG46</accession>
<protein>
    <submittedName>
        <fullName evidence="5">Oidioi.mRNA.OKI2018_I69.XSR.g15217.t1.cds</fullName>
    </submittedName>
</protein>
<dbReference type="InterPro" id="IPR043504">
    <property type="entry name" value="Peptidase_S1_PA_chymotrypsin"/>
</dbReference>
<evidence type="ECO:0000256" key="2">
    <source>
        <dbReference type="RuleBase" id="RU363034"/>
    </source>
</evidence>
<dbReference type="EMBL" id="OU015569">
    <property type="protein sequence ID" value="CAG5097752.1"/>
    <property type="molecule type" value="Genomic_DNA"/>
</dbReference>
<feature type="domain" description="Peptidase S1" evidence="4">
    <location>
        <begin position="77"/>
        <end position="336"/>
    </location>
</feature>
<dbReference type="Pfam" id="PF00089">
    <property type="entry name" value="Trypsin"/>
    <property type="match status" value="1"/>
</dbReference>
<gene>
    <name evidence="5" type="ORF">OKIOD_LOCUS6775</name>
</gene>
<dbReference type="PROSITE" id="PS00134">
    <property type="entry name" value="TRYPSIN_HIS"/>
    <property type="match status" value="1"/>
</dbReference>
<evidence type="ECO:0000313" key="6">
    <source>
        <dbReference type="Proteomes" id="UP001158576"/>
    </source>
</evidence>
<dbReference type="InterPro" id="IPR018114">
    <property type="entry name" value="TRYPSIN_HIS"/>
</dbReference>
<dbReference type="SUPFAM" id="SSF50494">
    <property type="entry name" value="Trypsin-like serine proteases"/>
    <property type="match status" value="1"/>
</dbReference>
<dbReference type="CDD" id="cd00190">
    <property type="entry name" value="Tryp_SPc"/>
    <property type="match status" value="1"/>
</dbReference>
<keyword evidence="3" id="KW-0812">Transmembrane</keyword>
<sequence length="461" mass="49547">MSSLNAVLGTIIVLLLVLIGLVSYLIATQAIDIGIFGESATSTEPGGTTTLPPVVPIETGLICADPFNPPSIYSSRIVGGQDAVQGSWPWIAHLGVCGATILTKKTDGSNDIIMTAAHCCGYFSEAYIGKHDENGNDYFTVPILHYEMHPQYNENTVSHDYCILFVPNLIQSASPGAVFEPACLPDGYFGHEKQCNVAGWGTLSSGGSTPDILQEVDITLMSKDYCIQNSVLTGNDLDESMFCAGRLDGDEDGQTDGGKDSCQGDSGGPVICSQNGVPFLSGVVSWGFGCADEGAPGFVKTWAMSFFSATPPCFAAINYNPDNESNFCDITSAGIHEGQQYGITIPQDYGEDNNCTLTINRISSTKAINLYIEFLDLEPGYDFLYIDSNAQSSLYSKLISIDQDSVQLRFTSDYAISNYNGLKMSVILGDYDNNCDIVSSRSLKDARKPKSLTKKSQAQEN</sequence>
<name>A0ABN7SG46_OIKDI</name>
<dbReference type="PANTHER" id="PTHR24252">
    <property type="entry name" value="ACROSIN-RELATED"/>
    <property type="match status" value="1"/>
</dbReference>
<dbReference type="PROSITE" id="PS50240">
    <property type="entry name" value="TRYPSIN_DOM"/>
    <property type="match status" value="1"/>
</dbReference>
<evidence type="ECO:0000256" key="1">
    <source>
        <dbReference type="ARBA" id="ARBA00023157"/>
    </source>
</evidence>
<dbReference type="InterPro" id="IPR033116">
    <property type="entry name" value="TRYPSIN_SER"/>
</dbReference>
<dbReference type="InterPro" id="IPR001254">
    <property type="entry name" value="Trypsin_dom"/>
</dbReference>
<keyword evidence="2" id="KW-0720">Serine protease</keyword>
<organism evidence="5 6">
    <name type="scientific">Oikopleura dioica</name>
    <name type="common">Tunicate</name>
    <dbReference type="NCBI Taxonomy" id="34765"/>
    <lineage>
        <taxon>Eukaryota</taxon>
        <taxon>Metazoa</taxon>
        <taxon>Chordata</taxon>
        <taxon>Tunicata</taxon>
        <taxon>Appendicularia</taxon>
        <taxon>Copelata</taxon>
        <taxon>Oikopleuridae</taxon>
        <taxon>Oikopleura</taxon>
    </lineage>
</organism>
<dbReference type="Proteomes" id="UP001158576">
    <property type="component" value="Chromosome XSR"/>
</dbReference>
<keyword evidence="6" id="KW-1185">Reference proteome</keyword>
<dbReference type="Gene3D" id="2.40.10.10">
    <property type="entry name" value="Trypsin-like serine proteases"/>
    <property type="match status" value="1"/>
</dbReference>